<name>A0AAN7AQJ3_9PEZI</name>
<protein>
    <submittedName>
        <fullName evidence="2">Uncharacterized protein</fullName>
    </submittedName>
</protein>
<dbReference type="EMBL" id="MU864038">
    <property type="protein sequence ID" value="KAK4194812.1"/>
    <property type="molecule type" value="Genomic_DNA"/>
</dbReference>
<sequence length="252" mass="27095">MVVPRSFFGMLLLGTAAPLAVASAVRPTKVALVPRQQAATDQPTVTGYDWNEFLECTSLMEDVASKIQPTPPPEIPLFWFHHPLVEKMKEETQSLPDPETMKPDEWCSMEWWRNTLVPNEKEDGKELVQVFKSWTEHTEEIKTKYRSSVYSLATKCAHMSTLPGDIDVAAMAGYMMSAVATNEKECASARSIMAALTTVDGFSSFGAAAAATTGSDNDAATTSTSTAGAWRGRETGAAIAVVAGIVGAVVGL</sequence>
<gene>
    <name evidence="2" type="ORF">QBC40DRAFT_290050</name>
</gene>
<reference evidence="2" key="2">
    <citation type="submission" date="2023-05" db="EMBL/GenBank/DDBJ databases">
        <authorList>
            <consortium name="Lawrence Berkeley National Laboratory"/>
            <person name="Steindorff A."/>
            <person name="Hensen N."/>
            <person name="Bonometti L."/>
            <person name="Westerberg I."/>
            <person name="Brannstrom I.O."/>
            <person name="Guillou S."/>
            <person name="Cros-Aarteil S."/>
            <person name="Calhoun S."/>
            <person name="Haridas S."/>
            <person name="Kuo A."/>
            <person name="Mondo S."/>
            <person name="Pangilinan J."/>
            <person name="Riley R."/>
            <person name="Labutti K."/>
            <person name="Andreopoulos B."/>
            <person name="Lipzen A."/>
            <person name="Chen C."/>
            <person name="Yanf M."/>
            <person name="Daum C."/>
            <person name="Ng V."/>
            <person name="Clum A."/>
            <person name="Ohm R."/>
            <person name="Martin F."/>
            <person name="Silar P."/>
            <person name="Natvig D."/>
            <person name="Lalanne C."/>
            <person name="Gautier V."/>
            <person name="Ament-Velasquez S.L."/>
            <person name="Kruys A."/>
            <person name="Hutchinson M.I."/>
            <person name="Powell A.J."/>
            <person name="Barry K."/>
            <person name="Miller A.N."/>
            <person name="Grigoriev I.V."/>
            <person name="Debuchy R."/>
            <person name="Gladieux P."/>
            <person name="Thoren M.H."/>
            <person name="Johannesson H."/>
        </authorList>
    </citation>
    <scope>NUCLEOTIDE SEQUENCE</scope>
    <source>
        <strain evidence="2">CBS 315.58</strain>
    </source>
</reference>
<dbReference type="AlphaFoldDB" id="A0AAN7AQJ3"/>
<accession>A0AAN7AQJ3</accession>
<organism evidence="2 3">
    <name type="scientific">Triangularia verruculosa</name>
    <dbReference type="NCBI Taxonomy" id="2587418"/>
    <lineage>
        <taxon>Eukaryota</taxon>
        <taxon>Fungi</taxon>
        <taxon>Dikarya</taxon>
        <taxon>Ascomycota</taxon>
        <taxon>Pezizomycotina</taxon>
        <taxon>Sordariomycetes</taxon>
        <taxon>Sordariomycetidae</taxon>
        <taxon>Sordariales</taxon>
        <taxon>Podosporaceae</taxon>
        <taxon>Triangularia</taxon>
    </lineage>
</organism>
<keyword evidence="1" id="KW-0732">Signal</keyword>
<evidence type="ECO:0000313" key="2">
    <source>
        <dbReference type="EMBL" id="KAK4194812.1"/>
    </source>
</evidence>
<proteinExistence type="predicted"/>
<evidence type="ECO:0000313" key="3">
    <source>
        <dbReference type="Proteomes" id="UP001303160"/>
    </source>
</evidence>
<comment type="caution">
    <text evidence="2">The sequence shown here is derived from an EMBL/GenBank/DDBJ whole genome shotgun (WGS) entry which is preliminary data.</text>
</comment>
<evidence type="ECO:0000256" key="1">
    <source>
        <dbReference type="SAM" id="SignalP"/>
    </source>
</evidence>
<keyword evidence="3" id="KW-1185">Reference proteome</keyword>
<feature type="signal peptide" evidence="1">
    <location>
        <begin position="1"/>
        <end position="22"/>
    </location>
</feature>
<dbReference type="Proteomes" id="UP001303160">
    <property type="component" value="Unassembled WGS sequence"/>
</dbReference>
<reference evidence="2" key="1">
    <citation type="journal article" date="2023" name="Mol. Phylogenet. Evol.">
        <title>Genome-scale phylogeny and comparative genomics of the fungal order Sordariales.</title>
        <authorList>
            <person name="Hensen N."/>
            <person name="Bonometti L."/>
            <person name="Westerberg I."/>
            <person name="Brannstrom I.O."/>
            <person name="Guillou S."/>
            <person name="Cros-Aarteil S."/>
            <person name="Calhoun S."/>
            <person name="Haridas S."/>
            <person name="Kuo A."/>
            <person name="Mondo S."/>
            <person name="Pangilinan J."/>
            <person name="Riley R."/>
            <person name="LaButti K."/>
            <person name="Andreopoulos B."/>
            <person name="Lipzen A."/>
            <person name="Chen C."/>
            <person name="Yan M."/>
            <person name="Daum C."/>
            <person name="Ng V."/>
            <person name="Clum A."/>
            <person name="Steindorff A."/>
            <person name="Ohm R.A."/>
            <person name="Martin F."/>
            <person name="Silar P."/>
            <person name="Natvig D.O."/>
            <person name="Lalanne C."/>
            <person name="Gautier V."/>
            <person name="Ament-Velasquez S.L."/>
            <person name="Kruys A."/>
            <person name="Hutchinson M.I."/>
            <person name="Powell A.J."/>
            <person name="Barry K."/>
            <person name="Miller A.N."/>
            <person name="Grigoriev I.V."/>
            <person name="Debuchy R."/>
            <person name="Gladieux P."/>
            <person name="Hiltunen Thoren M."/>
            <person name="Johannesson H."/>
        </authorList>
    </citation>
    <scope>NUCLEOTIDE SEQUENCE</scope>
    <source>
        <strain evidence="2">CBS 315.58</strain>
    </source>
</reference>
<feature type="chain" id="PRO_5042982829" evidence="1">
    <location>
        <begin position="23"/>
        <end position="252"/>
    </location>
</feature>